<dbReference type="EMBL" id="JBBUTF010000018">
    <property type="protein sequence ID" value="MEK8027998.1"/>
    <property type="molecule type" value="Genomic_DNA"/>
</dbReference>
<sequence length="207" mass="22306">MAAHDAPSTAPADTAAHGPAIDWIRTLHAKGRGPLRAAHLRHRAPAARPARLHLLLIDHSGSMQRQGRLALAKGCAERLLAQAVRQGDEAGVLAFGGRAAVWLQAPGRARRAMAVRLRTLGSGGGTPLAQALQVAETTLQRRRRQGAPVEAWLWLLTDGRALHTPPRPRGIDQLVLVDHDDPLAPAGRGPQWARLWQASWLRARALA</sequence>
<dbReference type="PANTHER" id="PTHR35023">
    <property type="entry name" value="CHELATASE-RELATED"/>
    <property type="match status" value="1"/>
</dbReference>
<dbReference type="Pfam" id="PF13519">
    <property type="entry name" value="VWA_2"/>
    <property type="match status" value="1"/>
</dbReference>
<evidence type="ECO:0000259" key="1">
    <source>
        <dbReference type="PROSITE" id="PS50234"/>
    </source>
</evidence>
<reference evidence="2 3" key="1">
    <citation type="submission" date="2024-04" db="EMBL/GenBank/DDBJ databases">
        <title>Novel species of the genus Ideonella isolated from streams.</title>
        <authorList>
            <person name="Lu H."/>
        </authorList>
    </citation>
    <scope>NUCLEOTIDE SEQUENCE [LARGE SCALE GENOMIC DNA]</scope>
    <source>
        <strain evidence="2 3">BYS139W</strain>
    </source>
</reference>
<dbReference type="InterPro" id="IPR036465">
    <property type="entry name" value="vWFA_dom_sf"/>
</dbReference>
<dbReference type="PROSITE" id="PS50234">
    <property type="entry name" value="VWFA"/>
    <property type="match status" value="1"/>
</dbReference>
<gene>
    <name evidence="2" type="ORF">AACH11_18710</name>
</gene>
<dbReference type="Gene3D" id="3.40.50.410">
    <property type="entry name" value="von Willebrand factor, type A domain"/>
    <property type="match status" value="1"/>
</dbReference>
<feature type="domain" description="VWFA" evidence="1">
    <location>
        <begin position="52"/>
        <end position="161"/>
    </location>
</feature>
<dbReference type="InterPro" id="IPR002035">
    <property type="entry name" value="VWF_A"/>
</dbReference>
<evidence type="ECO:0000313" key="2">
    <source>
        <dbReference type="EMBL" id="MEK8027998.1"/>
    </source>
</evidence>
<proteinExistence type="predicted"/>
<organism evidence="2 3">
    <name type="scientific">Pseudaquabacterium rugosum</name>
    <dbReference type="NCBI Taxonomy" id="2984194"/>
    <lineage>
        <taxon>Bacteria</taxon>
        <taxon>Pseudomonadati</taxon>
        <taxon>Pseudomonadota</taxon>
        <taxon>Betaproteobacteria</taxon>
        <taxon>Burkholderiales</taxon>
        <taxon>Sphaerotilaceae</taxon>
        <taxon>Pseudaquabacterium</taxon>
    </lineage>
</organism>
<protein>
    <submittedName>
        <fullName evidence="2">VWA domain-containing protein</fullName>
    </submittedName>
</protein>
<accession>A0ABU9BDM7</accession>
<dbReference type="SUPFAM" id="SSF53300">
    <property type="entry name" value="vWA-like"/>
    <property type="match status" value="1"/>
</dbReference>
<dbReference type="PANTHER" id="PTHR35023:SF1">
    <property type="entry name" value="MG-PROTOPORPHYRIN IX CHELATASE"/>
    <property type="match status" value="1"/>
</dbReference>
<dbReference type="InterPro" id="IPR052989">
    <property type="entry name" value="Mg-chelatase_DI-like"/>
</dbReference>
<evidence type="ECO:0000313" key="3">
    <source>
        <dbReference type="Proteomes" id="UP001368500"/>
    </source>
</evidence>
<comment type="caution">
    <text evidence="2">The sequence shown here is derived from an EMBL/GenBank/DDBJ whole genome shotgun (WGS) entry which is preliminary data.</text>
</comment>
<dbReference type="Proteomes" id="UP001368500">
    <property type="component" value="Unassembled WGS sequence"/>
</dbReference>
<name>A0ABU9BDM7_9BURK</name>
<keyword evidence="3" id="KW-1185">Reference proteome</keyword>